<name>A0ABP7VSP7_9ACTN</name>
<proteinExistence type="predicted"/>
<dbReference type="PANTHER" id="PTHR34613">
    <property type="entry name" value="SLL0800 PROTEIN"/>
    <property type="match status" value="1"/>
</dbReference>
<dbReference type="EMBL" id="BAAAZG010000018">
    <property type="protein sequence ID" value="GAA4073436.1"/>
    <property type="molecule type" value="Genomic_DNA"/>
</dbReference>
<comment type="caution">
    <text evidence="1">The sequence shown here is derived from an EMBL/GenBank/DDBJ whole genome shotgun (WGS) entry which is preliminary data.</text>
</comment>
<dbReference type="Proteomes" id="UP001500683">
    <property type="component" value="Unassembled WGS sequence"/>
</dbReference>
<gene>
    <name evidence="1" type="ORF">GCM10022214_32370</name>
</gene>
<sequence length="288" mass="31843">MQRVPTSDHELPLEMVRNRPQLVPELLRSVFGLDVPGDVQATLTSETYADTHPAELRCDATVLLNDPDTPSLGVVVESQLRAREEKTFSWPAYLALLRLRRRCPVTLLVFCPDQATARSCAAPIDMGHPDWVLKPLTVYPEILPPITDPATACRLPELAVLSAPAHADGPHARAVVSSLSAALDALTGDTGALYHDYVMSRFSDTARKLLEETVKLDNYEWKSEFAITHRAEGRAEGEARSVLLVLEARGIAVPDHIRDRVTNCNDLDQLERWVQRAATIDTAEELLA</sequence>
<reference evidence="2" key="1">
    <citation type="journal article" date="2019" name="Int. J. Syst. Evol. Microbiol.">
        <title>The Global Catalogue of Microorganisms (GCM) 10K type strain sequencing project: providing services to taxonomists for standard genome sequencing and annotation.</title>
        <authorList>
            <consortium name="The Broad Institute Genomics Platform"/>
            <consortium name="The Broad Institute Genome Sequencing Center for Infectious Disease"/>
            <person name="Wu L."/>
            <person name="Ma J."/>
        </authorList>
    </citation>
    <scope>NUCLEOTIDE SEQUENCE [LARGE SCALE GENOMIC DNA]</scope>
    <source>
        <strain evidence="2">JCM 16702</strain>
    </source>
</reference>
<dbReference type="PANTHER" id="PTHR34613:SF1">
    <property type="entry name" value="SLL6017 PROTEIN"/>
    <property type="match status" value="1"/>
</dbReference>
<accession>A0ABP7VSP7</accession>
<protein>
    <recommendedName>
        <fullName evidence="3">Rpn family recombination-promoting nuclease/putative transposase</fullName>
    </recommendedName>
</protein>
<evidence type="ECO:0008006" key="3">
    <source>
        <dbReference type="Google" id="ProtNLM"/>
    </source>
</evidence>
<evidence type="ECO:0000313" key="1">
    <source>
        <dbReference type="EMBL" id="GAA4073436.1"/>
    </source>
</evidence>
<organism evidence="1 2">
    <name type="scientific">Actinomadura miaoliensis</name>
    <dbReference type="NCBI Taxonomy" id="430685"/>
    <lineage>
        <taxon>Bacteria</taxon>
        <taxon>Bacillati</taxon>
        <taxon>Actinomycetota</taxon>
        <taxon>Actinomycetes</taxon>
        <taxon>Streptosporangiales</taxon>
        <taxon>Thermomonosporaceae</taxon>
        <taxon>Actinomadura</taxon>
    </lineage>
</organism>
<keyword evidence="2" id="KW-1185">Reference proteome</keyword>
<evidence type="ECO:0000313" key="2">
    <source>
        <dbReference type="Proteomes" id="UP001500683"/>
    </source>
</evidence>